<dbReference type="Proteomes" id="UP001430953">
    <property type="component" value="Unassembled WGS sequence"/>
</dbReference>
<comment type="caution">
    <text evidence="1">The sequence shown here is derived from an EMBL/GenBank/DDBJ whole genome shotgun (WGS) entry which is preliminary data.</text>
</comment>
<organism evidence="1 2">
    <name type="scientific">Cardiocondyla obscurior</name>
    <dbReference type="NCBI Taxonomy" id="286306"/>
    <lineage>
        <taxon>Eukaryota</taxon>
        <taxon>Metazoa</taxon>
        <taxon>Ecdysozoa</taxon>
        <taxon>Arthropoda</taxon>
        <taxon>Hexapoda</taxon>
        <taxon>Insecta</taxon>
        <taxon>Pterygota</taxon>
        <taxon>Neoptera</taxon>
        <taxon>Endopterygota</taxon>
        <taxon>Hymenoptera</taxon>
        <taxon>Apocrita</taxon>
        <taxon>Aculeata</taxon>
        <taxon>Formicoidea</taxon>
        <taxon>Formicidae</taxon>
        <taxon>Myrmicinae</taxon>
        <taxon>Cardiocondyla</taxon>
    </lineage>
</organism>
<dbReference type="AlphaFoldDB" id="A0AAW2FLG8"/>
<dbReference type="EMBL" id="JADYXP020000010">
    <property type="protein sequence ID" value="KAL0116237.1"/>
    <property type="molecule type" value="Genomic_DNA"/>
</dbReference>
<accession>A0AAW2FLG8</accession>
<sequence>MIRNKASTSQVQYILLKLRPETSSNVKVTPVVLIPEKEFLLIDFDIVQTNPKARVPLPVERLSLARDQMAVLTCR</sequence>
<evidence type="ECO:0000313" key="2">
    <source>
        <dbReference type="Proteomes" id="UP001430953"/>
    </source>
</evidence>
<proteinExistence type="predicted"/>
<keyword evidence="2" id="KW-1185">Reference proteome</keyword>
<evidence type="ECO:0000313" key="1">
    <source>
        <dbReference type="EMBL" id="KAL0116237.1"/>
    </source>
</evidence>
<reference evidence="1 2" key="1">
    <citation type="submission" date="2023-03" db="EMBL/GenBank/DDBJ databases">
        <title>High recombination rates correlate with genetic variation in Cardiocondyla obscurior ants.</title>
        <authorList>
            <person name="Errbii M."/>
        </authorList>
    </citation>
    <scope>NUCLEOTIDE SEQUENCE [LARGE SCALE GENOMIC DNA]</scope>
    <source>
        <strain evidence="1">Alpha-2009</strain>
        <tissue evidence="1">Whole body</tissue>
    </source>
</reference>
<gene>
    <name evidence="1" type="ORF">PUN28_011224</name>
</gene>
<name>A0AAW2FLG8_9HYME</name>
<protein>
    <submittedName>
        <fullName evidence="1">Uncharacterized protein</fullName>
    </submittedName>
</protein>